<dbReference type="Proteomes" id="UP000282076">
    <property type="component" value="Unassembled WGS sequence"/>
</dbReference>
<dbReference type="PANTHER" id="PTHR43537:SF45">
    <property type="entry name" value="GNTR FAMILY REGULATORY PROTEIN"/>
    <property type="match status" value="1"/>
</dbReference>
<evidence type="ECO:0000256" key="3">
    <source>
        <dbReference type="ARBA" id="ARBA00023163"/>
    </source>
</evidence>
<sequence length="220" mass="25615">MMEPFQFKSQENLSLRQRVINDIKNAILHGHLKPGDKLKELEISQQMSVSRGPIREALRDLEAMGLIVSSPYRETMVADVRKDEVVDLLIPVRLQLEMFAIKQNQLKMDDTFFDKMKIIVDHMKIAADQGDLYELVEDDIRFHEHVLALENSSYTTQIWSGIVNRLRLHFIKNTSRLTDLQKVVNDHIALMEVLRTGTIDRIETIWATHIQDEDCLLCFE</sequence>
<dbReference type="InterPro" id="IPR008920">
    <property type="entry name" value="TF_FadR/GntR_C"/>
</dbReference>
<dbReference type="SUPFAM" id="SSF46785">
    <property type="entry name" value="Winged helix' DNA-binding domain"/>
    <property type="match status" value="1"/>
</dbReference>
<proteinExistence type="predicted"/>
<dbReference type="Pfam" id="PF07729">
    <property type="entry name" value="FCD"/>
    <property type="match status" value="1"/>
</dbReference>
<dbReference type="PANTHER" id="PTHR43537">
    <property type="entry name" value="TRANSCRIPTIONAL REGULATOR, GNTR FAMILY"/>
    <property type="match status" value="1"/>
</dbReference>
<dbReference type="InterPro" id="IPR000524">
    <property type="entry name" value="Tscrpt_reg_HTH_GntR"/>
</dbReference>
<dbReference type="Gene3D" id="1.20.120.530">
    <property type="entry name" value="GntR ligand-binding domain-like"/>
    <property type="match status" value="1"/>
</dbReference>
<keyword evidence="3" id="KW-0804">Transcription</keyword>
<dbReference type="InterPro" id="IPR036390">
    <property type="entry name" value="WH_DNA-bd_sf"/>
</dbReference>
<dbReference type="PRINTS" id="PR00035">
    <property type="entry name" value="HTHGNTR"/>
</dbReference>
<reference evidence="5 6" key="1">
    <citation type="submission" date="2018-10" db="EMBL/GenBank/DDBJ databases">
        <title>Cohnella sp. M2MS4P-1, whole genome shotgun sequence.</title>
        <authorList>
            <person name="Tuo L."/>
        </authorList>
    </citation>
    <scope>NUCLEOTIDE SEQUENCE [LARGE SCALE GENOMIC DNA]</scope>
    <source>
        <strain evidence="5 6">M2MS4P-1</strain>
    </source>
</reference>
<evidence type="ECO:0000256" key="2">
    <source>
        <dbReference type="ARBA" id="ARBA00023125"/>
    </source>
</evidence>
<dbReference type="EMBL" id="RBZM01000001">
    <property type="protein sequence ID" value="RKP58262.1"/>
    <property type="molecule type" value="Genomic_DNA"/>
</dbReference>
<dbReference type="Pfam" id="PF00392">
    <property type="entry name" value="GntR"/>
    <property type="match status" value="1"/>
</dbReference>
<dbReference type="AlphaFoldDB" id="A0A494Y6N9"/>
<evidence type="ECO:0000313" key="5">
    <source>
        <dbReference type="EMBL" id="RKP58262.1"/>
    </source>
</evidence>
<gene>
    <name evidence="5" type="ORF">D7Z26_01840</name>
</gene>
<keyword evidence="2" id="KW-0238">DNA-binding</keyword>
<dbReference type="GO" id="GO:0003700">
    <property type="term" value="F:DNA-binding transcription factor activity"/>
    <property type="evidence" value="ECO:0007669"/>
    <property type="project" value="InterPro"/>
</dbReference>
<keyword evidence="6" id="KW-1185">Reference proteome</keyword>
<accession>A0A494Y6N9</accession>
<dbReference type="SUPFAM" id="SSF48008">
    <property type="entry name" value="GntR ligand-binding domain-like"/>
    <property type="match status" value="1"/>
</dbReference>
<dbReference type="InterPro" id="IPR036388">
    <property type="entry name" value="WH-like_DNA-bd_sf"/>
</dbReference>
<organism evidence="5 6">
    <name type="scientific">Cohnella endophytica</name>
    <dbReference type="NCBI Taxonomy" id="2419778"/>
    <lineage>
        <taxon>Bacteria</taxon>
        <taxon>Bacillati</taxon>
        <taxon>Bacillota</taxon>
        <taxon>Bacilli</taxon>
        <taxon>Bacillales</taxon>
        <taxon>Paenibacillaceae</taxon>
        <taxon>Cohnella</taxon>
    </lineage>
</organism>
<protein>
    <submittedName>
        <fullName evidence="5">GntR family transcriptional regulator</fullName>
    </submittedName>
</protein>
<evidence type="ECO:0000256" key="1">
    <source>
        <dbReference type="ARBA" id="ARBA00023015"/>
    </source>
</evidence>
<dbReference type="SMART" id="SM00345">
    <property type="entry name" value="HTH_GNTR"/>
    <property type="match status" value="1"/>
</dbReference>
<name>A0A494Y6N9_9BACL</name>
<dbReference type="CDD" id="cd07377">
    <property type="entry name" value="WHTH_GntR"/>
    <property type="match status" value="1"/>
</dbReference>
<evidence type="ECO:0000313" key="6">
    <source>
        <dbReference type="Proteomes" id="UP000282076"/>
    </source>
</evidence>
<dbReference type="Gene3D" id="1.10.10.10">
    <property type="entry name" value="Winged helix-like DNA-binding domain superfamily/Winged helix DNA-binding domain"/>
    <property type="match status" value="1"/>
</dbReference>
<dbReference type="GO" id="GO:0003677">
    <property type="term" value="F:DNA binding"/>
    <property type="evidence" value="ECO:0007669"/>
    <property type="project" value="UniProtKB-KW"/>
</dbReference>
<comment type="caution">
    <text evidence="5">The sequence shown here is derived from an EMBL/GenBank/DDBJ whole genome shotgun (WGS) entry which is preliminary data.</text>
</comment>
<dbReference type="PROSITE" id="PS50949">
    <property type="entry name" value="HTH_GNTR"/>
    <property type="match status" value="1"/>
</dbReference>
<keyword evidence="1" id="KW-0805">Transcription regulation</keyword>
<evidence type="ECO:0000259" key="4">
    <source>
        <dbReference type="PROSITE" id="PS50949"/>
    </source>
</evidence>
<dbReference type="InterPro" id="IPR011711">
    <property type="entry name" value="GntR_C"/>
</dbReference>
<feature type="domain" description="HTH gntR-type" evidence="4">
    <location>
        <begin position="13"/>
        <end position="80"/>
    </location>
</feature>